<dbReference type="EMBL" id="JAEUBG010001988">
    <property type="protein sequence ID" value="KAH3685455.1"/>
    <property type="molecule type" value="Genomic_DNA"/>
</dbReference>
<accession>A0A9P8Q9C4</accession>
<reference evidence="1" key="1">
    <citation type="journal article" date="2021" name="Open Biol.">
        <title>Shared evolutionary footprints suggest mitochondrial oxidative damage underlies multiple complex I losses in fungi.</title>
        <authorList>
            <person name="Schikora-Tamarit M.A."/>
            <person name="Marcet-Houben M."/>
            <person name="Nosek J."/>
            <person name="Gabaldon T."/>
        </authorList>
    </citation>
    <scope>NUCLEOTIDE SEQUENCE</scope>
    <source>
        <strain evidence="1">CBS2887</strain>
    </source>
</reference>
<comment type="caution">
    <text evidence="1">The sequence shown here is derived from an EMBL/GenBank/DDBJ whole genome shotgun (WGS) entry which is preliminary data.</text>
</comment>
<reference evidence="1" key="2">
    <citation type="submission" date="2021-01" db="EMBL/GenBank/DDBJ databases">
        <authorList>
            <person name="Schikora-Tamarit M.A."/>
        </authorList>
    </citation>
    <scope>NUCLEOTIDE SEQUENCE</scope>
    <source>
        <strain evidence="1">CBS2887</strain>
    </source>
</reference>
<proteinExistence type="predicted"/>
<dbReference type="AlphaFoldDB" id="A0A9P8Q9C4"/>
<sequence length="290" mass="31534">MDNLSKPNQTLIQIGEVEGLCFDIGGLSGLRLRVSWWWVRSSSGFSSGLSELHLFSESQLRLVNLSVWSVNNSGSLSFDSSGSFLLLGFFLSSLDLSFVSSHLFFVTLLTNLFNTGLLGGFQLSSSFGNLSFSLSSDVRTLGFSKRLETRSNTGQSVSQGDVLFVLILGLGDGLGLEFVVSCQVTVLLRLGILGDDQSFTQQLLLLSVGWVDVLNRSVKGLSQVGQLGSDQLFDGGLRASLVDLTEWIVDESDNFSIVVDVEGQSTRGTCVQQEPFDFQRRQLKSTLESG</sequence>
<organism evidence="1 2">
    <name type="scientific">Wickerhamomyces pijperi</name>
    <name type="common">Yeast</name>
    <name type="synonym">Pichia pijperi</name>
    <dbReference type="NCBI Taxonomy" id="599730"/>
    <lineage>
        <taxon>Eukaryota</taxon>
        <taxon>Fungi</taxon>
        <taxon>Dikarya</taxon>
        <taxon>Ascomycota</taxon>
        <taxon>Saccharomycotina</taxon>
        <taxon>Saccharomycetes</taxon>
        <taxon>Phaffomycetales</taxon>
        <taxon>Wickerhamomycetaceae</taxon>
        <taxon>Wickerhamomyces</taxon>
    </lineage>
</organism>
<keyword evidence="2" id="KW-1185">Reference proteome</keyword>
<name>A0A9P8Q9C4_WICPI</name>
<evidence type="ECO:0000313" key="2">
    <source>
        <dbReference type="Proteomes" id="UP000774326"/>
    </source>
</evidence>
<dbReference type="Proteomes" id="UP000774326">
    <property type="component" value="Unassembled WGS sequence"/>
</dbReference>
<gene>
    <name evidence="1" type="ORF">WICPIJ_003570</name>
</gene>
<protein>
    <submittedName>
        <fullName evidence="1">Uncharacterized protein</fullName>
    </submittedName>
</protein>
<evidence type="ECO:0000313" key="1">
    <source>
        <dbReference type="EMBL" id="KAH3685455.1"/>
    </source>
</evidence>